<dbReference type="PANTHER" id="PTHR11820">
    <property type="entry name" value="ACYLPYRUVASE"/>
    <property type="match status" value="1"/>
</dbReference>
<dbReference type="Pfam" id="PF10370">
    <property type="entry name" value="Rv2993c-like_N"/>
    <property type="match status" value="1"/>
</dbReference>
<dbReference type="PANTHER" id="PTHR11820:SF7">
    <property type="entry name" value="ACYLPYRUVASE FAHD1, MITOCHONDRIAL"/>
    <property type="match status" value="1"/>
</dbReference>
<evidence type="ECO:0000313" key="5">
    <source>
        <dbReference type="Proteomes" id="UP000503640"/>
    </source>
</evidence>
<dbReference type="EMBL" id="BJTG01000013">
    <property type="protein sequence ID" value="GEJ59337.1"/>
    <property type="molecule type" value="Genomic_DNA"/>
</dbReference>
<dbReference type="GO" id="GO:0016853">
    <property type="term" value="F:isomerase activity"/>
    <property type="evidence" value="ECO:0007669"/>
    <property type="project" value="UniProtKB-KW"/>
</dbReference>
<gene>
    <name evidence="4" type="ORF">AMYX_40780</name>
</gene>
<proteinExistence type="predicted"/>
<dbReference type="Proteomes" id="UP000503640">
    <property type="component" value="Unassembled WGS sequence"/>
</dbReference>
<reference evidence="5" key="1">
    <citation type="journal article" date="2020" name="Appl. Environ. Microbiol.">
        <title>Diazotrophic Anaeromyxobacter Isolates from Soils.</title>
        <authorList>
            <person name="Masuda Y."/>
            <person name="Yamanaka H."/>
            <person name="Xu Z.X."/>
            <person name="Shiratori Y."/>
            <person name="Aono T."/>
            <person name="Amachi S."/>
            <person name="Senoo K."/>
            <person name="Itoh H."/>
        </authorList>
    </citation>
    <scope>NUCLEOTIDE SEQUENCE [LARGE SCALE GENOMIC DNA]</scope>
    <source>
        <strain evidence="5">R267</strain>
    </source>
</reference>
<evidence type="ECO:0000256" key="1">
    <source>
        <dbReference type="ARBA" id="ARBA00022723"/>
    </source>
</evidence>
<keyword evidence="1" id="KW-0479">Metal-binding</keyword>
<evidence type="ECO:0000313" key="4">
    <source>
        <dbReference type="EMBL" id="GEJ59337.1"/>
    </source>
</evidence>
<dbReference type="InterPro" id="IPR011234">
    <property type="entry name" value="Fumarylacetoacetase-like_C"/>
</dbReference>
<accession>A0A7I9VTP6</accession>
<comment type="caution">
    <text evidence="4">The sequence shown here is derived from an EMBL/GenBank/DDBJ whole genome shotgun (WGS) entry which is preliminary data.</text>
</comment>
<dbReference type="AlphaFoldDB" id="A0A7I9VTP6"/>
<dbReference type="InterPro" id="IPR036663">
    <property type="entry name" value="Fumarylacetoacetase_C_sf"/>
</dbReference>
<dbReference type="RefSeq" id="WP_176068734.1">
    <property type="nucleotide sequence ID" value="NZ_BJTG01000013.1"/>
</dbReference>
<keyword evidence="5" id="KW-1185">Reference proteome</keyword>
<name>A0A7I9VTP6_9BACT</name>
<dbReference type="Gene3D" id="3.90.850.10">
    <property type="entry name" value="Fumarylacetoacetase-like, C-terminal domain"/>
    <property type="match status" value="1"/>
</dbReference>
<evidence type="ECO:0000259" key="3">
    <source>
        <dbReference type="Pfam" id="PF10370"/>
    </source>
</evidence>
<protein>
    <submittedName>
        <fullName evidence="4">2-hydroxyhepta-2,4-diene-1,7-dioate isomerase</fullName>
    </submittedName>
</protein>
<dbReference type="SUPFAM" id="SSF56529">
    <property type="entry name" value="FAH"/>
    <property type="match status" value="1"/>
</dbReference>
<dbReference type="InterPro" id="IPR018833">
    <property type="entry name" value="Rv2993c-like_N"/>
</dbReference>
<dbReference type="GO" id="GO:0018773">
    <property type="term" value="F:acetylpyruvate hydrolase activity"/>
    <property type="evidence" value="ECO:0007669"/>
    <property type="project" value="TreeGrafter"/>
</dbReference>
<sequence>MALWLRCEHAGRTRIGTLEGGAVHLHEGDLFSAPRPTGEAVPLEAVRLLTPTVPSKLIGLVNNFREGAAKAGLPIPAEPLWFLKAPSSYLAPGAAIRLPAQEVGKVIYEGELGVVIGRAARDVPEGEADTFIFGYTCVNDVTALDLIGRDAQYPQWSRAKSFDTFGPFGPVVATGLDPDRLTVRTLVKGKVRQEYPLSDAVFGPRQLVAHLSRQLTLLPGDVIACGTSVGIGVLRPGLTVEVAVDGIGALANPVAGPEGAP</sequence>
<evidence type="ECO:0000259" key="2">
    <source>
        <dbReference type="Pfam" id="PF01557"/>
    </source>
</evidence>
<feature type="domain" description="Rv2993c-like N-terminal" evidence="3">
    <location>
        <begin position="4"/>
        <end position="51"/>
    </location>
</feature>
<feature type="domain" description="Fumarylacetoacetase-like C-terminal" evidence="2">
    <location>
        <begin position="57"/>
        <end position="254"/>
    </location>
</feature>
<keyword evidence="4" id="KW-0413">Isomerase</keyword>
<organism evidence="4 5">
    <name type="scientific">Anaeromyxobacter diazotrophicus</name>
    <dbReference type="NCBI Taxonomy" id="2590199"/>
    <lineage>
        <taxon>Bacteria</taxon>
        <taxon>Pseudomonadati</taxon>
        <taxon>Myxococcota</taxon>
        <taxon>Myxococcia</taxon>
        <taxon>Myxococcales</taxon>
        <taxon>Cystobacterineae</taxon>
        <taxon>Anaeromyxobacteraceae</taxon>
        <taxon>Anaeromyxobacter</taxon>
    </lineage>
</organism>
<dbReference type="Pfam" id="PF01557">
    <property type="entry name" value="FAA_hydrolase"/>
    <property type="match status" value="1"/>
</dbReference>
<dbReference type="GO" id="GO:0046872">
    <property type="term" value="F:metal ion binding"/>
    <property type="evidence" value="ECO:0007669"/>
    <property type="project" value="UniProtKB-KW"/>
</dbReference>